<keyword evidence="3" id="KW-0804">Transcription</keyword>
<evidence type="ECO:0000313" key="6">
    <source>
        <dbReference type="Proteomes" id="UP001596203"/>
    </source>
</evidence>
<keyword evidence="1" id="KW-0805">Transcription regulation</keyword>
<dbReference type="CDD" id="cd07377">
    <property type="entry name" value="WHTH_GntR"/>
    <property type="match status" value="1"/>
</dbReference>
<gene>
    <name evidence="5" type="ORF">ACFP2T_03620</name>
</gene>
<keyword evidence="6" id="KW-1185">Reference proteome</keyword>
<protein>
    <submittedName>
        <fullName evidence="5">Winged helix-turn-helix domain-containing protein</fullName>
    </submittedName>
</protein>
<keyword evidence="2" id="KW-0238">DNA-binding</keyword>
<evidence type="ECO:0000259" key="4">
    <source>
        <dbReference type="PROSITE" id="PS50949"/>
    </source>
</evidence>
<proteinExistence type="predicted"/>
<evidence type="ECO:0000313" key="5">
    <source>
        <dbReference type="EMBL" id="MFC6015284.1"/>
    </source>
</evidence>
<dbReference type="InterPro" id="IPR036390">
    <property type="entry name" value="WH_DNA-bd_sf"/>
</dbReference>
<sequence>MPATPDYIRISDEIATDARSGKLKPGDKLPSIAELCAQYKVSSSTIQLVFVRLEAIEAINRRQGKGVFVTDPKTWLRKP</sequence>
<dbReference type="PROSITE" id="PS50949">
    <property type="entry name" value="HTH_GNTR"/>
    <property type="match status" value="1"/>
</dbReference>
<dbReference type="SUPFAM" id="SSF46785">
    <property type="entry name" value="Winged helix' DNA-binding domain"/>
    <property type="match status" value="1"/>
</dbReference>
<dbReference type="Proteomes" id="UP001596203">
    <property type="component" value="Unassembled WGS sequence"/>
</dbReference>
<accession>A0ABW1K0M6</accession>
<evidence type="ECO:0000256" key="2">
    <source>
        <dbReference type="ARBA" id="ARBA00023125"/>
    </source>
</evidence>
<dbReference type="Gene3D" id="1.10.10.10">
    <property type="entry name" value="Winged helix-like DNA-binding domain superfamily/Winged helix DNA-binding domain"/>
    <property type="match status" value="1"/>
</dbReference>
<dbReference type="SMART" id="SM00345">
    <property type="entry name" value="HTH_GNTR"/>
    <property type="match status" value="1"/>
</dbReference>
<dbReference type="PANTHER" id="PTHR44846:SF1">
    <property type="entry name" value="MANNOSYL-D-GLYCERATE TRANSPORT_METABOLISM SYSTEM REPRESSOR MNGR-RELATED"/>
    <property type="match status" value="1"/>
</dbReference>
<evidence type="ECO:0000256" key="1">
    <source>
        <dbReference type="ARBA" id="ARBA00023015"/>
    </source>
</evidence>
<feature type="domain" description="HTH gntR-type" evidence="4">
    <location>
        <begin position="4"/>
        <end position="72"/>
    </location>
</feature>
<comment type="caution">
    <text evidence="5">The sequence shown here is derived from an EMBL/GenBank/DDBJ whole genome shotgun (WGS) entry which is preliminary data.</text>
</comment>
<dbReference type="InterPro" id="IPR000524">
    <property type="entry name" value="Tscrpt_reg_HTH_GntR"/>
</dbReference>
<dbReference type="InterPro" id="IPR050679">
    <property type="entry name" value="Bact_HTH_transcr_reg"/>
</dbReference>
<evidence type="ECO:0000256" key="3">
    <source>
        <dbReference type="ARBA" id="ARBA00023163"/>
    </source>
</evidence>
<name>A0ABW1K0M6_9ACTN</name>
<organism evidence="5 6">
    <name type="scientific">Plantactinospora solaniradicis</name>
    <dbReference type="NCBI Taxonomy" id="1723736"/>
    <lineage>
        <taxon>Bacteria</taxon>
        <taxon>Bacillati</taxon>
        <taxon>Actinomycetota</taxon>
        <taxon>Actinomycetes</taxon>
        <taxon>Micromonosporales</taxon>
        <taxon>Micromonosporaceae</taxon>
        <taxon>Plantactinospora</taxon>
    </lineage>
</organism>
<dbReference type="Pfam" id="PF00392">
    <property type="entry name" value="GntR"/>
    <property type="match status" value="1"/>
</dbReference>
<dbReference type="EMBL" id="JBHSPR010000001">
    <property type="protein sequence ID" value="MFC6015284.1"/>
    <property type="molecule type" value="Genomic_DNA"/>
</dbReference>
<dbReference type="InterPro" id="IPR036388">
    <property type="entry name" value="WH-like_DNA-bd_sf"/>
</dbReference>
<dbReference type="RefSeq" id="WP_377417189.1">
    <property type="nucleotide sequence ID" value="NZ_JBHSPR010000001.1"/>
</dbReference>
<reference evidence="6" key="1">
    <citation type="journal article" date="2019" name="Int. J. Syst. Evol. Microbiol.">
        <title>The Global Catalogue of Microorganisms (GCM) 10K type strain sequencing project: providing services to taxonomists for standard genome sequencing and annotation.</title>
        <authorList>
            <consortium name="The Broad Institute Genomics Platform"/>
            <consortium name="The Broad Institute Genome Sequencing Center for Infectious Disease"/>
            <person name="Wu L."/>
            <person name="Ma J."/>
        </authorList>
    </citation>
    <scope>NUCLEOTIDE SEQUENCE [LARGE SCALE GENOMIC DNA]</scope>
    <source>
        <strain evidence="6">ZS-35-S2</strain>
    </source>
</reference>
<dbReference type="PANTHER" id="PTHR44846">
    <property type="entry name" value="MANNOSYL-D-GLYCERATE TRANSPORT/METABOLISM SYSTEM REPRESSOR MNGR-RELATED"/>
    <property type="match status" value="1"/>
</dbReference>